<dbReference type="InterPro" id="IPR027417">
    <property type="entry name" value="P-loop_NTPase"/>
</dbReference>
<keyword evidence="2" id="KW-0677">Repeat</keyword>
<dbReference type="Pfam" id="PF20209">
    <property type="entry name" value="DUF6570"/>
    <property type="match status" value="1"/>
</dbReference>
<feature type="domain" description="HYR" evidence="12">
    <location>
        <begin position="3013"/>
        <end position="3095"/>
    </location>
</feature>
<dbReference type="PROSITE" id="PS50825">
    <property type="entry name" value="HYR"/>
    <property type="match status" value="2"/>
</dbReference>
<reference evidence="13" key="2">
    <citation type="submission" date="2021-01" db="UniProtKB">
        <authorList>
            <consortium name="EnsemblMetazoa"/>
        </authorList>
    </citation>
    <scope>IDENTIFICATION</scope>
</reference>
<evidence type="ECO:0000313" key="14">
    <source>
        <dbReference type="Proteomes" id="UP000007110"/>
    </source>
</evidence>
<comment type="catalytic activity">
    <reaction evidence="6">
        <text>ATP + H2O = ADP + phosphate + H(+)</text>
        <dbReference type="Rhea" id="RHEA:13065"/>
        <dbReference type="ChEBI" id="CHEBI:15377"/>
        <dbReference type="ChEBI" id="CHEBI:15378"/>
        <dbReference type="ChEBI" id="CHEBI:30616"/>
        <dbReference type="ChEBI" id="CHEBI:43474"/>
        <dbReference type="ChEBI" id="CHEBI:456216"/>
        <dbReference type="EC" id="5.6.2.3"/>
    </reaction>
</comment>
<dbReference type="PANTHER" id="PTHR47642">
    <property type="entry name" value="ATP-DEPENDENT DNA HELICASE"/>
    <property type="match status" value="1"/>
</dbReference>
<evidence type="ECO:0000256" key="2">
    <source>
        <dbReference type="ARBA" id="ARBA00022737"/>
    </source>
</evidence>
<dbReference type="InterPro" id="IPR011011">
    <property type="entry name" value="Znf_FYVE_PHD"/>
</dbReference>
<dbReference type="GeneID" id="115925935"/>
<evidence type="ECO:0000259" key="10">
    <source>
        <dbReference type="PROSITE" id="PS50016"/>
    </source>
</evidence>
<dbReference type="Pfam" id="PF14214">
    <property type="entry name" value="Helitron_like_N"/>
    <property type="match status" value="1"/>
</dbReference>
<dbReference type="InterPro" id="IPR003410">
    <property type="entry name" value="HYR_dom"/>
</dbReference>
<dbReference type="Gene3D" id="3.90.70.120">
    <property type="match status" value="1"/>
</dbReference>
<dbReference type="SMART" id="SM00382">
    <property type="entry name" value="AAA"/>
    <property type="match status" value="1"/>
</dbReference>
<dbReference type="InterPro" id="IPR038765">
    <property type="entry name" value="Papain-like_cys_pep_sf"/>
</dbReference>
<evidence type="ECO:0000256" key="5">
    <source>
        <dbReference type="PROSITE-ProRule" id="PRU00146"/>
    </source>
</evidence>
<dbReference type="InterPro" id="IPR003323">
    <property type="entry name" value="OTU_dom"/>
</dbReference>
<keyword evidence="1" id="KW-0479">Metal-binding</keyword>
<feature type="domain" description="PHD-type" evidence="10">
    <location>
        <begin position="26"/>
        <end position="80"/>
    </location>
</feature>
<keyword evidence="9" id="KW-1133">Transmembrane helix</keyword>
<dbReference type="CDD" id="cd15489">
    <property type="entry name" value="PHD_SF"/>
    <property type="match status" value="1"/>
</dbReference>
<keyword evidence="7" id="KW-0175">Coiled coil</keyword>
<keyword evidence="6" id="KW-0227">DNA damage</keyword>
<feature type="region of interest" description="Disordered" evidence="8">
    <location>
        <begin position="159"/>
        <end position="183"/>
    </location>
</feature>
<evidence type="ECO:0000256" key="9">
    <source>
        <dbReference type="SAM" id="Phobius"/>
    </source>
</evidence>
<keyword evidence="6" id="KW-0067">ATP-binding</keyword>
<keyword evidence="6" id="KW-0347">Helicase</keyword>
<name>A0A7M7P5S5_STRPU</name>
<keyword evidence="3 5" id="KW-0863">Zinc-finger</keyword>
<evidence type="ECO:0000256" key="6">
    <source>
        <dbReference type="RuleBase" id="RU363044"/>
    </source>
</evidence>
<feature type="compositionally biased region" description="Basic and acidic residues" evidence="8">
    <location>
        <begin position="159"/>
        <end position="181"/>
    </location>
</feature>
<feature type="region of interest" description="Disordered" evidence="8">
    <location>
        <begin position="1305"/>
        <end position="1329"/>
    </location>
</feature>
<dbReference type="PROSITE" id="PS50016">
    <property type="entry name" value="ZF_PHD_2"/>
    <property type="match status" value="1"/>
</dbReference>
<dbReference type="InterPro" id="IPR051055">
    <property type="entry name" value="PIF1_helicase"/>
</dbReference>
<keyword evidence="9" id="KW-0812">Transmembrane</keyword>
<sequence length="3192" mass="366848">MELEIDQFKEVMKEIVDMLYTCDPHNEECCVCKNTIEESENKATCESCNEHYHVTCMGFLCQDLVNEQRLIWICSYCGNNNIAHRLFDKVCIPSHINRYQPLETVDEVFNDDVLLLTKQNDKHKKCRSKKRYFKKCKKIIIEPGNQSVKVMKSSEFDTHEHDHLVTQRDSPKQRDQVHSEEVGSNEWMKVKSKKAKMLEKIQDRISHSTAKSDSGTGQKKRIINGVVLEPGVTYIGKAMKSFYERRKSKKSKRKVDIKLNRDVECQNVLENNVQMYAEKLLNEYSKCVQSPKSMMSHETKLYKENNMKQKQSWADVVGHVQNEIIQEHSIVGSATCSHVFLKQYKGKEQSTFRVCGGAKPNDKGKVCDGKTENAGEVKVDKDCKQHVDKSIPMKMFEMKHDSTFHKQSVNTSNVNLEEKQIPNENMSNMEQNTLVQCVALGNFHQGNARFGFYSGKQCVSNSFAAILYSKITDVSQWQKQDLDKVLNYGNELYRFIQLSSAINEDFLLISELPDQLEAFDVHFKMQCSQSVVGIICGDESFLSHFNAVTLKDALHQELDRHDACFCTFGGQTFAIISTQEQYFIFDSHSRDRHGLMTDGGTSVILCSSNWEGVYDHILKLAESMGINRNQTEFELTGIIVNLINSSEITVTEHGDNGHVAKDEQDCINVVEGNDGFFLPTDRTDKSNRCVPTNVPDSIEINEDDCNIIDTENDRNDCRYFASSFSTDMSDCIEIDDDEDDCIIIDAEHDTNYCKDLFSGAPSDRPDSINIDDVDDDDCMVIDTEYITNNYKYFPVHSSEKKKMCARFNITDTCISSKSDIDTCINIGTPAIISNITGDGNCFYRAISLFLTGKEGNHKFLRQKCIQHLLENSHLFAGCLRYEFVSVKDYVSKNKPDINGEWATEVEIAVMAHLLETDILIFSDIYLKWRLYSWNNPGRIVHDSNMGIYLLHVKGVHFDYVESVNCIDLVTDEGKKTKEVTCNKKRSINSEMLKDKSKLSKQYASCATKDEIEETFMPSLSGKSEDMFMSKRKRKGDTIHESVKCAKSKKMSFPKMHRYCKTKEPKLENDERDKKSASKITSYPSDNCNTMNRGVADVLNKGNVFIGNDPLKIRNEKIVLKKVSIRLVRLSESEIKNLSFDLLKGIKKTQSSANFQGTNIPVKGSTIEFPQKQIKKENKKSKYKQSLKKRQQLAKERMKAKRKQINDHDAYEDVQNNENYVNDMDGCKFKRDFSDVKKTKMKHKYHCNKTFRDEKKKKIKQKYLSEESFRDEHKQKIKHKYESNILFRDEHKKKIKLKYESNESFRDEHKKKMKQKIKHDYQSNKSFRDEHKKKMKQKIKHDYQSNMLFRDEHKKKIKLKYESNTLFRDEHKQKIKHKYHSNQHYRQRLAEKNKERAGLKKMSFKKLENVLRNFRNVISHGPEYVCCVCLKLLFQSQVLKCIKQNYQNKTCMNESYLHICNSHCNENCQLAHSSRGHLWICFTCHRKLLTNKLPAEASVNSLQLHEIPEELKDLNNLEQHLIARNISFFKLIRLPKGGQNAVHGPVVCVPSNTMKTVNMLPPPEREDQLIRVKLKRKISYKGHHEYKFVNKNKVLNGLHYLKKNNKWYSDISINENWNNSLSGEMCSAETNDNDDSIQNFEEQENDDQEARLNGIQLDTCLQPVDIGQEILDQHFDDIFCCAPCEGNNPIALLRDESNEPKSFPVLFPKGQPTYHDFRSVRVTLGRYLQNRLMHVDNRFAKSTDFIFYAQCIYEIQQVLSGVSIALRKTSSKSDTDAPITIKDLKQIDKVQDILKSDRGFRFLKQIRGSPPYWSATQKDLLAMVRQLGIPTWFASFSAADMRWPEVLNTLLMERGDKRKINDLDWTDKCELLKSNPVTVARMFDKRFHTFLKNVILSEAHPIGHVIDYFYRVEFQQRGSPHTHCLFWVKDAPEHGYSSDEEVVSFIDKYISCKIPSEQEDPELHEIITHVQQHSKKHSKSCKKKGKTCRFNFPRPPSDRTCVLYPKEGNPDEIDSAKQLLESIKNAVNQENNYTNVSDLFKDCNTTQTEFETATRLLAKQEILIKKRDPKDVWINQYNPFLLRAWNANMDLQFVMDVYACVRYIVSYISKSEREMGMLLSHAQSEINEGNHDARKSIRQLGNVYMQNREVSAQESVYRVCSLRLKECSRKVEFIPVGPNPVRMSLPLHVIQSRPDDNDDDRSPWMANKLDRYKARPNGSEFDTMCLAKFCACYRILTASQVKGTKTSPYLFELKNNSGYIQKRTRSSVAVVRYPRFSKILSPEKYYLSILQLFLPFSNDEQLKPPQFETYQEFYKTGNVKLQGGNLESVKSIVDKHCKEYERNSRAIEQAELFMDKFGSPEDAWALLCPESEKERLENPKNKVEMDEPECELDIPDFKHEKKNETSSVEFRSHGISKHESNSLIRCLNNEQKEIFYKIRQWCLEKVNGTESQPFHVLISGGAGTGKSYLIKCIYHEAVRILGKMMVNPDDISILKVAPTGIAAFNIDGSTIHSALSVPINAKFPYRPLGEERINTLRNKLGQLQILIIDEISMVDSKLLYYIHGRLRQIKQSRTDCPFGNVSVLAVGDFYQLPPVKGTPLYKESVEQSLWSENFKKVELVEIMRQKEDLAFALLLNRLRVKEKKDTLSDADLSILTSRETGEECEEDMHIYSTNKQVNEWNSRMLHSKCEDIICVKAEDRNNSKDNDEICTEPCKSGQSSLPRNLSIALNARVMLLKNIDTNIGLTNGCIGTVAEIVKRNNESKPYCISVKFDSQKIGIQSIKMYEESMGKNYTRKQFPLKLAYACTVHKVQGMTLNKVVVSLKKIFASGHSYVGLSRVTSLSGLTIEDFHPKVIYCDPKIKKHLNDMTNFLETSIAEETYDDGLCIMLHNIQGLKQHYVDLQCNPTFLNSDIICLTETWLSDKDDAFEICLAHFKLYHQSRYNSYSITSDSRQQFKDQSHGGVAVYSKNEFSSRLDIKIDNLEFIAFLITCPVSVVIAVVYRPPTYRMKDFCSDTTAPEITFCPCNVFVQAASCASSATASWDASTATDASEPITAVSNFSPGDSFDVSTYLVIYYLIDNASFYSTCSFKVTVTSSGVVIDRENPVLTSCLTDIVANASPGTSTPVVLWLAPVASDNSDSVSLTVNQLQGSSIAVGSTEVTYTARNDLSRNGWHPTILPQLAKQHRRDRPLR</sequence>
<dbReference type="InterPro" id="IPR046700">
    <property type="entry name" value="DUF6570"/>
</dbReference>
<dbReference type="InParanoid" id="A0A7M7P5S5"/>
<dbReference type="RefSeq" id="XP_030845839.1">
    <property type="nucleotide sequence ID" value="XM_030989979.1"/>
</dbReference>
<dbReference type="Gene3D" id="3.40.50.300">
    <property type="entry name" value="P-loop containing nucleotide triphosphate hydrolases"/>
    <property type="match status" value="1"/>
</dbReference>
<dbReference type="GO" id="GO:0006281">
    <property type="term" value="P:DNA repair"/>
    <property type="evidence" value="ECO:0007669"/>
    <property type="project" value="UniProtKB-KW"/>
</dbReference>
<dbReference type="Pfam" id="PF05970">
    <property type="entry name" value="PIF1"/>
    <property type="match status" value="1"/>
</dbReference>
<dbReference type="InterPro" id="IPR003593">
    <property type="entry name" value="AAA+_ATPase"/>
</dbReference>
<keyword evidence="9" id="KW-0472">Membrane</keyword>
<evidence type="ECO:0000256" key="1">
    <source>
        <dbReference type="ARBA" id="ARBA00022723"/>
    </source>
</evidence>
<accession>A0A7M7P5S5</accession>
<keyword evidence="6" id="KW-0378">Hydrolase</keyword>
<dbReference type="GO" id="GO:0000723">
    <property type="term" value="P:telomere maintenance"/>
    <property type="evidence" value="ECO:0007669"/>
    <property type="project" value="InterPro"/>
</dbReference>
<comment type="similarity">
    <text evidence="6">Belongs to the helicase family.</text>
</comment>
<dbReference type="GO" id="GO:0006310">
    <property type="term" value="P:DNA recombination"/>
    <property type="evidence" value="ECO:0007669"/>
    <property type="project" value="UniProtKB-KW"/>
</dbReference>
<keyword evidence="6" id="KW-0234">DNA repair</keyword>
<dbReference type="Gene3D" id="3.60.10.10">
    <property type="entry name" value="Endonuclease/exonuclease/phosphatase"/>
    <property type="match status" value="1"/>
</dbReference>
<evidence type="ECO:0000259" key="12">
    <source>
        <dbReference type="PROSITE" id="PS50825"/>
    </source>
</evidence>
<organism evidence="13 14">
    <name type="scientific">Strongylocentrotus purpuratus</name>
    <name type="common">Purple sea urchin</name>
    <dbReference type="NCBI Taxonomy" id="7668"/>
    <lineage>
        <taxon>Eukaryota</taxon>
        <taxon>Metazoa</taxon>
        <taxon>Echinodermata</taxon>
        <taxon>Eleutherozoa</taxon>
        <taxon>Echinozoa</taxon>
        <taxon>Echinoidea</taxon>
        <taxon>Euechinoidea</taxon>
        <taxon>Echinacea</taxon>
        <taxon>Camarodonta</taxon>
        <taxon>Echinidea</taxon>
        <taxon>Strongylocentrotidae</taxon>
        <taxon>Strongylocentrotus</taxon>
    </lineage>
</organism>
<evidence type="ECO:0000259" key="11">
    <source>
        <dbReference type="PROSITE" id="PS50802"/>
    </source>
</evidence>
<comment type="cofactor">
    <cofactor evidence="6">
        <name>Mg(2+)</name>
        <dbReference type="ChEBI" id="CHEBI:18420"/>
    </cofactor>
</comment>
<dbReference type="CDD" id="cd22755">
    <property type="entry name" value="OTU_CeDUB-like"/>
    <property type="match status" value="1"/>
</dbReference>
<dbReference type="Gene3D" id="3.90.70.80">
    <property type="match status" value="1"/>
</dbReference>
<dbReference type="SUPFAM" id="SSF54001">
    <property type="entry name" value="Cysteine proteinases"/>
    <property type="match status" value="2"/>
</dbReference>
<dbReference type="GO" id="GO:0016787">
    <property type="term" value="F:hydrolase activity"/>
    <property type="evidence" value="ECO:0007669"/>
    <property type="project" value="UniProtKB-KW"/>
</dbReference>
<evidence type="ECO:0000256" key="7">
    <source>
        <dbReference type="SAM" id="Coils"/>
    </source>
</evidence>
<reference evidence="14" key="1">
    <citation type="submission" date="2015-02" db="EMBL/GenBank/DDBJ databases">
        <title>Genome sequencing for Strongylocentrotus purpuratus.</title>
        <authorList>
            <person name="Murali S."/>
            <person name="Liu Y."/>
            <person name="Vee V."/>
            <person name="English A."/>
            <person name="Wang M."/>
            <person name="Skinner E."/>
            <person name="Han Y."/>
            <person name="Muzny D.M."/>
            <person name="Worley K.C."/>
            <person name="Gibbs R.A."/>
        </authorList>
    </citation>
    <scope>NUCLEOTIDE SEQUENCE</scope>
</reference>
<keyword evidence="14" id="KW-1185">Reference proteome</keyword>
<feature type="coiled-coil region" evidence="7">
    <location>
        <begin position="1175"/>
        <end position="1203"/>
    </location>
</feature>
<feature type="compositionally biased region" description="Basic and acidic residues" evidence="8">
    <location>
        <begin position="1062"/>
        <end position="1075"/>
    </location>
</feature>
<dbReference type="PANTHER" id="PTHR47642:SF5">
    <property type="entry name" value="ATP-DEPENDENT DNA HELICASE"/>
    <property type="match status" value="1"/>
</dbReference>
<dbReference type="Pfam" id="PF02494">
    <property type="entry name" value="HYR"/>
    <property type="match status" value="2"/>
</dbReference>
<dbReference type="GO" id="GO:0005524">
    <property type="term" value="F:ATP binding"/>
    <property type="evidence" value="ECO:0007669"/>
    <property type="project" value="UniProtKB-KW"/>
</dbReference>
<keyword evidence="4" id="KW-0862">Zinc</keyword>
<dbReference type="InterPro" id="IPR019787">
    <property type="entry name" value="Znf_PHD-finger"/>
</dbReference>
<dbReference type="InterPro" id="IPR025476">
    <property type="entry name" value="Helitron_helicase-like"/>
</dbReference>
<dbReference type="SUPFAM" id="SSF56219">
    <property type="entry name" value="DNase I-like"/>
    <property type="match status" value="1"/>
</dbReference>
<dbReference type="EC" id="5.6.2.3" evidence="6"/>
<dbReference type="Pfam" id="PF02338">
    <property type="entry name" value="OTU"/>
    <property type="match status" value="1"/>
</dbReference>
<evidence type="ECO:0000256" key="3">
    <source>
        <dbReference type="ARBA" id="ARBA00022771"/>
    </source>
</evidence>
<dbReference type="GO" id="GO:0043139">
    <property type="term" value="F:5'-3' DNA helicase activity"/>
    <property type="evidence" value="ECO:0007669"/>
    <property type="project" value="UniProtKB-EC"/>
</dbReference>
<dbReference type="EnsemblMetazoa" id="XM_030989979">
    <property type="protein sequence ID" value="XP_030845839"/>
    <property type="gene ID" value="LOC115925935"/>
</dbReference>
<evidence type="ECO:0000256" key="8">
    <source>
        <dbReference type="SAM" id="MobiDB-lite"/>
    </source>
</evidence>
<feature type="region of interest" description="Disordered" evidence="8">
    <location>
        <begin position="1062"/>
        <end position="1084"/>
    </location>
</feature>
<dbReference type="Pfam" id="PF04843">
    <property type="entry name" value="Herpes_teg_N"/>
    <property type="match status" value="1"/>
</dbReference>
<feature type="domain" description="HYR" evidence="12">
    <location>
        <begin position="3100"/>
        <end position="3183"/>
    </location>
</feature>
<feature type="compositionally biased region" description="Basic and acidic residues" evidence="8">
    <location>
        <begin position="1317"/>
        <end position="1329"/>
    </location>
</feature>
<feature type="domain" description="OTU" evidence="11">
    <location>
        <begin position="830"/>
        <end position="963"/>
    </location>
</feature>
<dbReference type="CDD" id="cd18809">
    <property type="entry name" value="SF1_C_RecD"/>
    <property type="match status" value="1"/>
</dbReference>
<dbReference type="SUPFAM" id="SSF57903">
    <property type="entry name" value="FYVE/PHD zinc finger"/>
    <property type="match status" value="1"/>
</dbReference>
<dbReference type="KEGG" id="spu:115925935"/>
<protein>
    <recommendedName>
        <fullName evidence="6">ATP-dependent DNA helicase</fullName>
        <ecNumber evidence="6">5.6.2.3</ecNumber>
    </recommendedName>
</protein>
<evidence type="ECO:0000313" key="13">
    <source>
        <dbReference type="EnsemblMetazoa" id="XP_030845839"/>
    </source>
</evidence>
<dbReference type="InterPro" id="IPR036691">
    <property type="entry name" value="Endo/exonu/phosph_ase_sf"/>
</dbReference>
<dbReference type="Proteomes" id="UP000007110">
    <property type="component" value="Unassembled WGS sequence"/>
</dbReference>
<dbReference type="OrthoDB" id="10040528at2759"/>
<dbReference type="PROSITE" id="PS50802">
    <property type="entry name" value="OTU"/>
    <property type="match status" value="1"/>
</dbReference>
<evidence type="ECO:0000256" key="4">
    <source>
        <dbReference type="ARBA" id="ARBA00022833"/>
    </source>
</evidence>
<proteinExistence type="inferred from homology"/>
<dbReference type="InterPro" id="IPR006928">
    <property type="entry name" value="Herpes_teg_USP"/>
</dbReference>
<dbReference type="GO" id="GO:0008270">
    <property type="term" value="F:zinc ion binding"/>
    <property type="evidence" value="ECO:0007669"/>
    <property type="project" value="UniProtKB-KW"/>
</dbReference>
<dbReference type="InterPro" id="IPR010285">
    <property type="entry name" value="DNA_helicase_pif1-like_DEAD"/>
</dbReference>
<keyword evidence="6" id="KW-0547">Nucleotide-binding</keyword>
<dbReference type="SUPFAM" id="SSF52540">
    <property type="entry name" value="P-loop containing nucleoside triphosphate hydrolases"/>
    <property type="match status" value="2"/>
</dbReference>
<keyword evidence="6" id="KW-0233">DNA recombination</keyword>
<feature type="transmembrane region" description="Helical" evidence="9">
    <location>
        <begin position="2984"/>
        <end position="3001"/>
    </location>
</feature>